<dbReference type="EMBL" id="KY774314">
    <property type="protein sequence ID" value="ART30798.1"/>
    <property type="molecule type" value="Genomic_DNA"/>
</dbReference>
<sequence>MKLLALLYLHGLGPVTLLSLLPSSFDSASIFLCLLLLLELKSRSLYAPRIFLHRI</sequence>
<protein>
    <submittedName>
        <fullName evidence="1">Uncharacterized protein</fullName>
    </submittedName>
</protein>
<evidence type="ECO:0000313" key="1">
    <source>
        <dbReference type="EMBL" id="ART30798.1"/>
    </source>
</evidence>
<name>A0A1Y0B093_9LAMI</name>
<geneLocation type="mitochondrion" evidence="1"/>
<proteinExistence type="predicted"/>
<dbReference type="AlphaFoldDB" id="A0A1Y0B093"/>
<organism evidence="1">
    <name type="scientific">Utricularia reniformis</name>
    <dbReference type="NCBI Taxonomy" id="192314"/>
    <lineage>
        <taxon>Eukaryota</taxon>
        <taxon>Viridiplantae</taxon>
        <taxon>Streptophyta</taxon>
        <taxon>Embryophyta</taxon>
        <taxon>Tracheophyta</taxon>
        <taxon>Spermatophyta</taxon>
        <taxon>Magnoliopsida</taxon>
        <taxon>eudicotyledons</taxon>
        <taxon>Gunneridae</taxon>
        <taxon>Pentapetalae</taxon>
        <taxon>asterids</taxon>
        <taxon>lamiids</taxon>
        <taxon>Lamiales</taxon>
        <taxon>Lentibulariaceae</taxon>
        <taxon>Utricularia</taxon>
    </lineage>
</organism>
<reference evidence="1" key="1">
    <citation type="submission" date="2017-03" db="EMBL/GenBank/DDBJ databases">
        <title>The mitochondrial genome of the carnivorous plant Utricularia reniformis (Lentibulariaceae): structure, comparative analysis and evolutionary landmarks.</title>
        <authorList>
            <person name="Silva S.R."/>
            <person name="Alvarenga D.O."/>
            <person name="Michael T.P."/>
            <person name="Miranda V.F.O."/>
            <person name="Varani A.M."/>
        </authorList>
    </citation>
    <scope>NUCLEOTIDE SEQUENCE</scope>
</reference>
<keyword evidence="1" id="KW-0496">Mitochondrion</keyword>
<gene>
    <name evidence="1" type="ORF">AEK19_MT0542</name>
</gene>
<accession>A0A1Y0B093</accession>